<keyword evidence="2" id="KW-0479">Metal-binding</keyword>
<keyword evidence="7" id="KW-1185">Reference proteome</keyword>
<dbReference type="Gene3D" id="3.60.15.10">
    <property type="entry name" value="Ribonuclease Z/Hydroxyacylglutathione hydrolase-like"/>
    <property type="match status" value="1"/>
</dbReference>
<comment type="caution">
    <text evidence="6">The sequence shown here is derived from an EMBL/GenBank/DDBJ whole genome shotgun (WGS) entry which is preliminary data.</text>
</comment>
<dbReference type="SUPFAM" id="SSF56281">
    <property type="entry name" value="Metallo-hydrolase/oxidoreductase"/>
    <property type="match status" value="1"/>
</dbReference>
<accession>A0ABV1JNW6</accession>
<evidence type="ECO:0000256" key="4">
    <source>
        <dbReference type="ARBA" id="ARBA00022833"/>
    </source>
</evidence>
<protein>
    <submittedName>
        <fullName evidence="6">MBL fold metallo-hydrolase</fullName>
    </submittedName>
</protein>
<dbReference type="InterPro" id="IPR001279">
    <property type="entry name" value="Metallo-B-lactamas"/>
</dbReference>
<dbReference type="CDD" id="cd16277">
    <property type="entry name" value="metallo-hydrolase-like_MBL-fold"/>
    <property type="match status" value="1"/>
</dbReference>
<organism evidence="6 7">
    <name type="scientific">Pseudonocardia tropica</name>
    <dbReference type="NCBI Taxonomy" id="681289"/>
    <lineage>
        <taxon>Bacteria</taxon>
        <taxon>Bacillati</taxon>
        <taxon>Actinomycetota</taxon>
        <taxon>Actinomycetes</taxon>
        <taxon>Pseudonocardiales</taxon>
        <taxon>Pseudonocardiaceae</taxon>
        <taxon>Pseudonocardia</taxon>
    </lineage>
</organism>
<dbReference type="SMART" id="SM00849">
    <property type="entry name" value="Lactamase_B"/>
    <property type="match status" value="1"/>
</dbReference>
<proteinExistence type="inferred from homology"/>
<sequence length="274" mass="29001">MTTHLRGPVTIERIVELDDWPFDVREMFPAHPGAGRISLAIATHLVRTPDRTVLVDAGNGDGRHRPGLPAHHLLDAGYAARLAERVAPEEIDVVVCSHLHPDHCGGLTTGDGRPAFPRARHLVAWAELAWLGAVHRSAPRAGAAEGLARTWCDSVAPVLDAGLVEPVDGDDVDLGHGVWVRTAPGHTPGHLVVEIGPPGAPEAVISGDVLHHPLQFDDLALAQAGDADPAGAARTRHDLCERLARSGGLLLPSHFGPGHVHRASRGFGYRPVGC</sequence>
<evidence type="ECO:0000313" key="7">
    <source>
        <dbReference type="Proteomes" id="UP001464923"/>
    </source>
</evidence>
<gene>
    <name evidence="6" type="ORF">WHI96_00175</name>
</gene>
<dbReference type="PANTHER" id="PTHR42978:SF6">
    <property type="entry name" value="QUORUM-QUENCHING LACTONASE YTNP-RELATED"/>
    <property type="match status" value="1"/>
</dbReference>
<feature type="domain" description="Metallo-beta-lactamase" evidence="5">
    <location>
        <begin position="40"/>
        <end position="254"/>
    </location>
</feature>
<name>A0ABV1JNW6_9PSEU</name>
<evidence type="ECO:0000259" key="5">
    <source>
        <dbReference type="SMART" id="SM00849"/>
    </source>
</evidence>
<dbReference type="Pfam" id="PF00753">
    <property type="entry name" value="Lactamase_B"/>
    <property type="match status" value="1"/>
</dbReference>
<keyword evidence="3" id="KW-0378">Hydrolase</keyword>
<dbReference type="Proteomes" id="UP001464923">
    <property type="component" value="Unassembled WGS sequence"/>
</dbReference>
<evidence type="ECO:0000256" key="3">
    <source>
        <dbReference type="ARBA" id="ARBA00022801"/>
    </source>
</evidence>
<dbReference type="InterPro" id="IPR051013">
    <property type="entry name" value="MBL_superfamily_lactonases"/>
</dbReference>
<comment type="similarity">
    <text evidence="1">Belongs to the metallo-beta-lactamase superfamily.</text>
</comment>
<dbReference type="InterPro" id="IPR036866">
    <property type="entry name" value="RibonucZ/Hydroxyglut_hydro"/>
</dbReference>
<dbReference type="PANTHER" id="PTHR42978">
    <property type="entry name" value="QUORUM-QUENCHING LACTONASE YTNP-RELATED-RELATED"/>
    <property type="match status" value="1"/>
</dbReference>
<dbReference type="RefSeq" id="WP_345654272.1">
    <property type="nucleotide sequence ID" value="NZ_BAABLY010000093.1"/>
</dbReference>
<keyword evidence="4" id="KW-0862">Zinc</keyword>
<evidence type="ECO:0000256" key="2">
    <source>
        <dbReference type="ARBA" id="ARBA00022723"/>
    </source>
</evidence>
<dbReference type="EMBL" id="JBEDNP010000001">
    <property type="protein sequence ID" value="MEQ3537224.1"/>
    <property type="molecule type" value="Genomic_DNA"/>
</dbReference>
<evidence type="ECO:0000313" key="6">
    <source>
        <dbReference type="EMBL" id="MEQ3537224.1"/>
    </source>
</evidence>
<evidence type="ECO:0000256" key="1">
    <source>
        <dbReference type="ARBA" id="ARBA00007749"/>
    </source>
</evidence>
<reference evidence="6 7" key="1">
    <citation type="submission" date="2024-03" db="EMBL/GenBank/DDBJ databases">
        <title>Draft genome sequence of Pseudonocardia tropica JCM 19149.</title>
        <authorList>
            <person name="Butdee W."/>
            <person name="Duangmal K."/>
        </authorList>
    </citation>
    <scope>NUCLEOTIDE SEQUENCE [LARGE SCALE GENOMIC DNA]</scope>
    <source>
        <strain evidence="6 7">JCM 19149</strain>
    </source>
</reference>